<dbReference type="InterPro" id="IPR020841">
    <property type="entry name" value="PKS_Beta-ketoAc_synthase_dom"/>
</dbReference>
<evidence type="ECO:0000256" key="1">
    <source>
        <dbReference type="ARBA" id="ARBA00005194"/>
    </source>
</evidence>
<dbReference type="PANTHER" id="PTHR11712:SF325">
    <property type="entry name" value="3-OXOACYL-(ACYL-CARRIER-PROTEIN) SYNTHASE II FABF"/>
    <property type="match status" value="1"/>
</dbReference>
<dbReference type="InterPro" id="IPR016039">
    <property type="entry name" value="Thiolase-like"/>
</dbReference>
<comment type="similarity">
    <text evidence="2 4">Belongs to the thiolase-like superfamily. Beta-ketoacyl-ACP synthases family.</text>
</comment>
<dbReference type="PROSITE" id="PS52004">
    <property type="entry name" value="KS3_2"/>
    <property type="match status" value="1"/>
</dbReference>
<dbReference type="Pfam" id="PF00109">
    <property type="entry name" value="ketoacyl-synt"/>
    <property type="match status" value="1"/>
</dbReference>
<dbReference type="PANTHER" id="PTHR11712">
    <property type="entry name" value="POLYKETIDE SYNTHASE-RELATED"/>
    <property type="match status" value="1"/>
</dbReference>
<keyword evidence="3 4" id="KW-0808">Transferase</keyword>
<reference evidence="6 7" key="1">
    <citation type="submission" date="2016-10" db="EMBL/GenBank/DDBJ databases">
        <authorList>
            <person name="Varghese N."/>
            <person name="Submissions S."/>
        </authorList>
    </citation>
    <scope>NUCLEOTIDE SEQUENCE [LARGE SCALE GENOMIC DNA]</scope>
    <source>
        <strain evidence="6 7">YR512</strain>
    </source>
</reference>
<organism evidence="6 7">
    <name type="scientific">Candidatus Pantoea symbiotica</name>
    <dbReference type="NCBI Taxonomy" id="1884370"/>
    <lineage>
        <taxon>Bacteria</taxon>
        <taxon>Pseudomonadati</taxon>
        <taxon>Pseudomonadota</taxon>
        <taxon>Gammaproteobacteria</taxon>
        <taxon>Enterobacterales</taxon>
        <taxon>Erwiniaceae</taxon>
        <taxon>Pantoea</taxon>
    </lineage>
</organism>
<dbReference type="EMBL" id="FOSD01000001">
    <property type="protein sequence ID" value="SFJ42506.1"/>
    <property type="molecule type" value="Genomic_DNA"/>
</dbReference>
<accession>A0A1I3RBE8</accession>
<dbReference type="PROSITE" id="PS00606">
    <property type="entry name" value="KS3_1"/>
    <property type="match status" value="1"/>
</dbReference>
<evidence type="ECO:0000259" key="5">
    <source>
        <dbReference type="PROSITE" id="PS52004"/>
    </source>
</evidence>
<dbReference type="Proteomes" id="UP000198841">
    <property type="component" value="Unassembled WGS sequence"/>
</dbReference>
<dbReference type="Gene3D" id="3.40.47.10">
    <property type="match status" value="2"/>
</dbReference>
<evidence type="ECO:0000256" key="4">
    <source>
        <dbReference type="RuleBase" id="RU003694"/>
    </source>
</evidence>
<dbReference type="InterPro" id="IPR014030">
    <property type="entry name" value="Ketoacyl_synth_N"/>
</dbReference>
<comment type="pathway">
    <text evidence="1">Lipid metabolism; fatty acid biosynthesis.</text>
</comment>
<dbReference type="SUPFAM" id="SSF53901">
    <property type="entry name" value="Thiolase-like"/>
    <property type="match status" value="2"/>
</dbReference>
<feature type="domain" description="Ketosynthase family 3 (KS3)" evidence="5">
    <location>
        <begin position="2"/>
        <end position="407"/>
    </location>
</feature>
<comment type="caution">
    <text evidence="6">The sequence shown here is derived from an EMBL/GenBank/DDBJ whole genome shotgun (WGS) entry which is preliminary data.</text>
</comment>
<dbReference type="RefSeq" id="WP_008102269.1">
    <property type="nucleotide sequence ID" value="NZ_FOSD01000001.1"/>
</dbReference>
<evidence type="ECO:0000256" key="2">
    <source>
        <dbReference type="ARBA" id="ARBA00008467"/>
    </source>
</evidence>
<gene>
    <name evidence="6" type="ORF">SAMN05518863_101436</name>
</gene>
<dbReference type="CDD" id="cd00834">
    <property type="entry name" value="KAS_I_II"/>
    <property type="match status" value="1"/>
</dbReference>
<evidence type="ECO:0000313" key="7">
    <source>
        <dbReference type="Proteomes" id="UP000198841"/>
    </source>
</evidence>
<dbReference type="InterPro" id="IPR000794">
    <property type="entry name" value="Beta-ketoacyl_synthase"/>
</dbReference>
<dbReference type="InterPro" id="IPR018201">
    <property type="entry name" value="Ketoacyl_synth_AS"/>
</dbReference>
<dbReference type="InterPro" id="IPR014031">
    <property type="entry name" value="Ketoacyl_synth_C"/>
</dbReference>
<dbReference type="SMART" id="SM00825">
    <property type="entry name" value="PKS_KS"/>
    <property type="match status" value="1"/>
</dbReference>
<keyword evidence="7" id="KW-1185">Reference proteome</keyword>
<name>A0A1I3RBE8_9GAMM</name>
<evidence type="ECO:0000256" key="3">
    <source>
        <dbReference type="ARBA" id="ARBA00022679"/>
    </source>
</evidence>
<evidence type="ECO:0000313" key="6">
    <source>
        <dbReference type="EMBL" id="SFJ42506.1"/>
    </source>
</evidence>
<dbReference type="NCBIfam" id="NF006587">
    <property type="entry name" value="PRK09116.1"/>
    <property type="match status" value="1"/>
</dbReference>
<protein>
    <submittedName>
        <fullName evidence="6">3-oxoacyl-[acyl-carrier-protein] synthase II</fullName>
    </submittedName>
</protein>
<proteinExistence type="inferred from homology"/>
<dbReference type="Pfam" id="PF02801">
    <property type="entry name" value="Ketoacyl-synt_C"/>
    <property type="match status" value="1"/>
</dbReference>
<sequence>MIQRVVVTGMGGVTAFGESWSAVAERIRQGKNAVRHMPEWQVYDGLHTLLGAPVDDFTPPAHYTRKRIRSMGRVSLMATRATELALEQAGLIDHPVLTNGETGIAYGSSTGSTGPVSEFATMLTEKHTNNITGTTYVQMMPHTTAVNAGLFFGLRGRVIPTSSACTSGSQAIGYAWEAIRHGYQSVMVAGGAEELCPSEAAVFDTLFATSQRNDAPHTSPAPFDQQRDGLVIGEGAGTLILESLEHAQARGATIYAELVGFHTNCDAAHITQPQRETMQICIERALKTAGVTAQQIGYINAHGTATDRGDIAESQATAAIYGNSTPISSLKSYFGHTLGACGALEAWMSIEMMREGWFAPTLNLSQPAAECGELDYIIGEARQIETDYIQSNNFAFGGINTSLVFKRWRDG</sequence>